<proteinExistence type="predicted"/>
<name>A0A482GDZ0_BPGOS</name>
<accession>A0A482GDZ0</accession>
<dbReference type="EMBL" id="MK327938">
    <property type="protein sequence ID" value="QBO63808.1"/>
    <property type="molecule type" value="Genomic_DNA"/>
</dbReference>
<dbReference type="Proteomes" id="UP000294673">
    <property type="component" value="Segment"/>
</dbReference>
<gene>
    <name evidence="1" type="ORF">Goslar_00015</name>
</gene>
<sequence>MQQRIGLSLAIDRLIKVSSLRSEFSHVREEAANNRFILTFTCTKKGVMVIRDVWSAVNKREARCSTSVVDYKNLDNTYTIRLEWEHRLRTFVEVRSKLLAELLNEACLRDENATELFRAL</sequence>
<organismHost>
    <name type="scientific">Escherichia coli</name>
    <dbReference type="NCBI Taxonomy" id="562"/>
</organismHost>
<reference evidence="1 2" key="1">
    <citation type="submission" date="2018-12" db="EMBL/GenBank/DDBJ databases">
        <title>Still something new to discover - new insights into E. coli phage diversity and taxonomy.</title>
        <authorList>
            <person name="Korf I.H.E."/>
            <person name="Adriaennsens E."/>
            <person name="Dreiseikelmann B."/>
            <person name="Kropinski A."/>
            <person name="Nimtz M."/>
            <person name="Meier-Kolthoff J.P."/>
            <person name="Rohde M."/>
            <person name="van Raaij M."/>
            <person name="Wittmann J."/>
        </authorList>
    </citation>
    <scope>NUCLEOTIDE SEQUENCE [LARGE SCALE GENOMIC DNA]</scope>
</reference>
<keyword evidence="2" id="KW-1185">Reference proteome</keyword>
<evidence type="ECO:0000313" key="2">
    <source>
        <dbReference type="Proteomes" id="UP000294673"/>
    </source>
</evidence>
<protein>
    <submittedName>
        <fullName evidence="1">Uncharacterized protein</fullName>
    </submittedName>
</protein>
<evidence type="ECO:0000313" key="1">
    <source>
        <dbReference type="EMBL" id="QBO63808.1"/>
    </source>
</evidence>
<organism evidence="1 2">
    <name type="scientific">Escherichia phage vB_EcoM_Goslar</name>
    <dbReference type="NCBI Taxonomy" id="2502409"/>
    <lineage>
        <taxon>Viruses</taxon>
        <taxon>Duplodnaviria</taxon>
        <taxon>Heunggongvirae</taxon>
        <taxon>Uroviricota</taxon>
        <taxon>Caudoviricetes</taxon>
        <taxon>Chimalliviridae</taxon>
        <taxon>Goslarvirus</taxon>
        <taxon>Goslarvirus goslar</taxon>
    </lineage>
</organism>